<keyword evidence="2" id="KW-1185">Reference proteome</keyword>
<evidence type="ECO:0000313" key="1">
    <source>
        <dbReference type="EMBL" id="BCX50040.1"/>
    </source>
</evidence>
<reference evidence="1 2" key="1">
    <citation type="submission" date="2021-06" db="EMBL/GenBank/DDBJ databases">
        <title>Complete genome of Haloferula helveola possessing various polysaccharide degrading enzymes.</title>
        <authorList>
            <person name="Takami H."/>
            <person name="Huang C."/>
            <person name="Hamasaki K."/>
        </authorList>
    </citation>
    <scope>NUCLEOTIDE SEQUENCE [LARGE SCALE GENOMIC DNA]</scope>
    <source>
        <strain evidence="1 2">CN-1</strain>
    </source>
</reference>
<gene>
    <name evidence="1" type="ORF">HAHE_39480</name>
</gene>
<dbReference type="InterPro" id="IPR014717">
    <property type="entry name" value="Transl_elong_EF1B/ribsomal_bS6"/>
</dbReference>
<protein>
    <recommendedName>
        <fullName evidence="3">Type IV pilus assembly protein PilO</fullName>
    </recommendedName>
</protein>
<evidence type="ECO:0008006" key="3">
    <source>
        <dbReference type="Google" id="ProtNLM"/>
    </source>
</evidence>
<dbReference type="Proteomes" id="UP001374893">
    <property type="component" value="Chromosome"/>
</dbReference>
<dbReference type="RefSeq" id="WP_338686930.1">
    <property type="nucleotide sequence ID" value="NZ_AP024702.1"/>
</dbReference>
<sequence length="184" mass="21113">MKPREKRLLIAFAVILFAMVNFYGYKVYTEKKAKVAKDITTKELELRVALGNLDERDSKQKEIDWLNRTTPDPMEGGAAQSQLESFVSSRARSSGLTVDRPKILPNDERGEFYHRAIFQINVSGKEDALYRWLVQLHSPKDFRAITGLQLKPNREDDTLIDAEVQIEQWYLPVSSDNPDAEPTI</sequence>
<dbReference type="EMBL" id="AP024702">
    <property type="protein sequence ID" value="BCX50040.1"/>
    <property type="molecule type" value="Genomic_DNA"/>
</dbReference>
<organism evidence="1 2">
    <name type="scientific">Haloferula helveola</name>
    <dbReference type="NCBI Taxonomy" id="490095"/>
    <lineage>
        <taxon>Bacteria</taxon>
        <taxon>Pseudomonadati</taxon>
        <taxon>Verrucomicrobiota</taxon>
        <taxon>Verrucomicrobiia</taxon>
        <taxon>Verrucomicrobiales</taxon>
        <taxon>Verrucomicrobiaceae</taxon>
        <taxon>Haloferula</taxon>
    </lineage>
</organism>
<dbReference type="Gene3D" id="3.30.70.60">
    <property type="match status" value="1"/>
</dbReference>
<name>A0ABN6H8S2_9BACT</name>
<proteinExistence type="predicted"/>
<evidence type="ECO:0000313" key="2">
    <source>
        <dbReference type="Proteomes" id="UP001374893"/>
    </source>
</evidence>
<accession>A0ABN6H8S2</accession>